<dbReference type="EMBL" id="CP048882">
    <property type="protein sequence ID" value="QPP10507.1"/>
    <property type="molecule type" value="Genomic_DNA"/>
</dbReference>
<dbReference type="InterPro" id="IPR000182">
    <property type="entry name" value="GNAT_dom"/>
</dbReference>
<accession>A0A7T1TCL1</accession>
<evidence type="ECO:0000256" key="1">
    <source>
        <dbReference type="SAM" id="MobiDB-lite"/>
    </source>
</evidence>
<protein>
    <submittedName>
        <fullName evidence="3">GNAT family N-acetyltransferase</fullName>
    </submittedName>
</protein>
<keyword evidence="4" id="KW-1185">Reference proteome</keyword>
<reference evidence="4" key="1">
    <citation type="submission" date="2020-02" db="EMBL/GenBank/DDBJ databases">
        <title>Streptomyces sp. ASO4wet.</title>
        <authorList>
            <person name="Risdian C."/>
            <person name="Landwehr W."/>
            <person name="Schupp P."/>
            <person name="Wink J."/>
        </authorList>
    </citation>
    <scope>NUCLEOTIDE SEQUENCE [LARGE SCALE GENOMIC DNA]</scope>
    <source>
        <strain evidence="4">ASO4wet</strain>
    </source>
</reference>
<feature type="compositionally biased region" description="Polar residues" evidence="1">
    <location>
        <begin position="185"/>
        <end position="195"/>
    </location>
</feature>
<proteinExistence type="predicted"/>
<dbReference type="GO" id="GO:1990189">
    <property type="term" value="F:protein N-terminal-serine acetyltransferase activity"/>
    <property type="evidence" value="ECO:0007669"/>
    <property type="project" value="TreeGrafter"/>
</dbReference>
<dbReference type="Gene3D" id="3.40.630.30">
    <property type="match status" value="1"/>
</dbReference>
<dbReference type="Proteomes" id="UP000595046">
    <property type="component" value="Chromosome"/>
</dbReference>
<dbReference type="GO" id="GO:0008999">
    <property type="term" value="F:protein-N-terminal-alanine acetyltransferase activity"/>
    <property type="evidence" value="ECO:0007669"/>
    <property type="project" value="TreeGrafter"/>
</dbReference>
<evidence type="ECO:0000259" key="2">
    <source>
        <dbReference type="Pfam" id="PF13302"/>
    </source>
</evidence>
<dbReference type="PANTHER" id="PTHR43441">
    <property type="entry name" value="RIBOSOMAL-PROTEIN-SERINE ACETYLTRANSFERASE"/>
    <property type="match status" value="1"/>
</dbReference>
<name>A0A7T1TCL1_9ACTN</name>
<dbReference type="GO" id="GO:0005737">
    <property type="term" value="C:cytoplasm"/>
    <property type="evidence" value="ECO:0007669"/>
    <property type="project" value="TreeGrafter"/>
</dbReference>
<dbReference type="PANTHER" id="PTHR43441:SF3">
    <property type="entry name" value="ACETYLTRANSFERASE"/>
    <property type="match status" value="1"/>
</dbReference>
<keyword evidence="3" id="KW-0808">Transferase</keyword>
<dbReference type="Pfam" id="PF13302">
    <property type="entry name" value="Acetyltransf_3"/>
    <property type="match status" value="1"/>
</dbReference>
<dbReference type="KEGG" id="sbat:G4Z16_07950"/>
<dbReference type="InterPro" id="IPR051908">
    <property type="entry name" value="Ribosomal_N-acetyltransferase"/>
</dbReference>
<sequence length="208" mass="23482">MSCMRVYIRPPQPGDETAYREAVLRSADHLSPWNPVEPEGLPDLLRRQGPALRSFMIFDSEDHGLVGRVNVANIVRARFCNGSLGYDSYVPYEGTGRMTEGMRLIVDQCFESAPQGLGLHRLEINVQPENHRSTAMARRLGFRHEGFSPRLLFLNDAWRDHERFAITAEEWPEARAAGLREQRRSGNGTRSQRAGQQPEPGAGMSVEH</sequence>
<dbReference type="InterPro" id="IPR016181">
    <property type="entry name" value="Acyl_CoA_acyltransferase"/>
</dbReference>
<feature type="region of interest" description="Disordered" evidence="1">
    <location>
        <begin position="175"/>
        <end position="208"/>
    </location>
</feature>
<dbReference type="SUPFAM" id="SSF55729">
    <property type="entry name" value="Acyl-CoA N-acyltransferases (Nat)"/>
    <property type="match status" value="1"/>
</dbReference>
<evidence type="ECO:0000313" key="4">
    <source>
        <dbReference type="Proteomes" id="UP000595046"/>
    </source>
</evidence>
<feature type="domain" description="N-acetyltransferase" evidence="2">
    <location>
        <begin position="5"/>
        <end position="143"/>
    </location>
</feature>
<dbReference type="AlphaFoldDB" id="A0A7T1TCL1"/>
<gene>
    <name evidence="3" type="ORF">G4Z16_07950</name>
</gene>
<organism evidence="3 4">
    <name type="scientific">Streptomyces bathyalis</name>
    <dbReference type="NCBI Taxonomy" id="2710756"/>
    <lineage>
        <taxon>Bacteria</taxon>
        <taxon>Bacillati</taxon>
        <taxon>Actinomycetota</taxon>
        <taxon>Actinomycetes</taxon>
        <taxon>Kitasatosporales</taxon>
        <taxon>Streptomycetaceae</taxon>
        <taxon>Streptomyces</taxon>
    </lineage>
</organism>
<evidence type="ECO:0000313" key="3">
    <source>
        <dbReference type="EMBL" id="QPP10507.1"/>
    </source>
</evidence>